<evidence type="ECO:0000256" key="1">
    <source>
        <dbReference type="SAM" id="MobiDB-lite"/>
    </source>
</evidence>
<name>A0AAV6U696_9ARAC</name>
<sequence>MVRKPNRGNMNRACGRIPVAAPSARTPSSGVFGGFEPLVLSADTDEPTRKRIHSGVESYKKHFLKAHSDVHLGRVNFSCTKCDVSYPFMSSMLKLDERGTAQCKSHAPRPKKASHSTRPSGVAAGARARPGRLAAGTGGSHSRSPLSTSLAGASPRAPSPVIPGKTPPICAAGSAGSPALVNLPSPVPSPRAVRHEDNAHVYPALLLPVLSAVCLPLDLPAGGSPLPDLDPGRVGRSDTGTSSLRDPPLVPPRLELSAEGPTLIDLLDHAGTQAPFVYLPADHPFSSSFDVPSPLHDCPNPAGTPGAGTCADLGIHSDVPTSPFMPDVGLSATTHHDCPGRAGAIDAGPAASYVPLTITPAAVPPCGHTTDWPLLDASPGHAGSAGTGTPLALFVNLPADHPLSCPSDGASLRLDCPDPAGTPDAGTYAGLGIHSDVPTSPCMPDGGLFVTTHRDCPGRAGAIDAGPAAPIVPVNITPTVPPCGHTADWPLSDACPGHAGSAGTGTPPMTPVPVGLLTTCGRLPCFPPLVPLSAISALVHDPAASGGRGPTPLPTLTGTSPP</sequence>
<proteinExistence type="predicted"/>
<keyword evidence="3" id="KW-1185">Reference proteome</keyword>
<organism evidence="2 3">
    <name type="scientific">Oedothorax gibbosus</name>
    <dbReference type="NCBI Taxonomy" id="931172"/>
    <lineage>
        <taxon>Eukaryota</taxon>
        <taxon>Metazoa</taxon>
        <taxon>Ecdysozoa</taxon>
        <taxon>Arthropoda</taxon>
        <taxon>Chelicerata</taxon>
        <taxon>Arachnida</taxon>
        <taxon>Araneae</taxon>
        <taxon>Araneomorphae</taxon>
        <taxon>Entelegynae</taxon>
        <taxon>Araneoidea</taxon>
        <taxon>Linyphiidae</taxon>
        <taxon>Erigoninae</taxon>
        <taxon>Oedothorax</taxon>
    </lineage>
</organism>
<gene>
    <name evidence="2" type="ORF">JTE90_004006</name>
</gene>
<protein>
    <recommendedName>
        <fullName evidence="4">Zinc finger protein</fullName>
    </recommendedName>
</protein>
<comment type="caution">
    <text evidence="2">The sequence shown here is derived from an EMBL/GenBank/DDBJ whole genome shotgun (WGS) entry which is preliminary data.</text>
</comment>
<feature type="region of interest" description="Disordered" evidence="1">
    <location>
        <begin position="101"/>
        <end position="169"/>
    </location>
</feature>
<dbReference type="EMBL" id="JAFNEN010000643">
    <property type="protein sequence ID" value="KAG8179176.1"/>
    <property type="molecule type" value="Genomic_DNA"/>
</dbReference>
<evidence type="ECO:0000313" key="3">
    <source>
        <dbReference type="Proteomes" id="UP000827092"/>
    </source>
</evidence>
<reference evidence="2 3" key="1">
    <citation type="journal article" date="2022" name="Nat. Ecol. Evol.">
        <title>A masculinizing supergene underlies an exaggerated male reproductive morph in a spider.</title>
        <authorList>
            <person name="Hendrickx F."/>
            <person name="De Corte Z."/>
            <person name="Sonet G."/>
            <person name="Van Belleghem S.M."/>
            <person name="Kostlbacher S."/>
            <person name="Vangestel C."/>
        </authorList>
    </citation>
    <scope>NUCLEOTIDE SEQUENCE [LARGE SCALE GENOMIC DNA]</scope>
    <source>
        <strain evidence="2">W744_W776</strain>
    </source>
</reference>
<dbReference type="Proteomes" id="UP000827092">
    <property type="component" value="Unassembled WGS sequence"/>
</dbReference>
<feature type="region of interest" description="Disordered" evidence="1">
    <location>
        <begin position="223"/>
        <end position="251"/>
    </location>
</feature>
<feature type="compositionally biased region" description="Basic residues" evidence="1">
    <location>
        <begin position="106"/>
        <end position="115"/>
    </location>
</feature>
<feature type="region of interest" description="Disordered" evidence="1">
    <location>
        <begin position="543"/>
        <end position="562"/>
    </location>
</feature>
<evidence type="ECO:0008006" key="4">
    <source>
        <dbReference type="Google" id="ProtNLM"/>
    </source>
</evidence>
<dbReference type="AlphaFoldDB" id="A0AAV6U696"/>
<feature type="compositionally biased region" description="Low complexity" evidence="1">
    <location>
        <begin position="121"/>
        <end position="135"/>
    </location>
</feature>
<accession>A0AAV6U696</accession>
<evidence type="ECO:0000313" key="2">
    <source>
        <dbReference type="EMBL" id="KAG8179176.1"/>
    </source>
</evidence>
<feature type="compositionally biased region" description="Polar residues" evidence="1">
    <location>
        <begin position="140"/>
        <end position="151"/>
    </location>
</feature>